<protein>
    <recommendedName>
        <fullName evidence="4">YfhD family protein</fullName>
    </recommendedName>
</protein>
<dbReference type="EMBL" id="BMIR01000002">
    <property type="protein sequence ID" value="GGE31189.1"/>
    <property type="molecule type" value="Genomic_DNA"/>
</dbReference>
<sequence length="53" mass="5835">MGRGKSFNHKKKGHPENGLNTSMTEEKTPDKSGRVVADFATYEAHKNSEDSQG</sequence>
<reference evidence="2" key="1">
    <citation type="journal article" date="2014" name="Int. J. Syst. Evol. Microbiol.">
        <title>Complete genome sequence of Corynebacterium casei LMG S-19264T (=DSM 44701T), isolated from a smear-ripened cheese.</title>
        <authorList>
            <consortium name="US DOE Joint Genome Institute (JGI-PGF)"/>
            <person name="Walter F."/>
            <person name="Albersmeier A."/>
            <person name="Kalinowski J."/>
            <person name="Ruckert C."/>
        </authorList>
    </citation>
    <scope>NUCLEOTIDE SEQUENCE</scope>
    <source>
        <strain evidence="2">CGMCC 1.15371</strain>
    </source>
</reference>
<feature type="region of interest" description="Disordered" evidence="1">
    <location>
        <begin position="1"/>
        <end position="33"/>
    </location>
</feature>
<comment type="caution">
    <text evidence="2">The sequence shown here is derived from an EMBL/GenBank/DDBJ whole genome shotgun (WGS) entry which is preliminary data.</text>
</comment>
<accession>A0A8J2VMQ2</accession>
<organism evidence="2 3">
    <name type="scientific">Pullulanibacillus camelliae</name>
    <dbReference type="NCBI Taxonomy" id="1707096"/>
    <lineage>
        <taxon>Bacteria</taxon>
        <taxon>Bacillati</taxon>
        <taxon>Bacillota</taxon>
        <taxon>Bacilli</taxon>
        <taxon>Bacillales</taxon>
        <taxon>Sporolactobacillaceae</taxon>
        <taxon>Pullulanibacillus</taxon>
    </lineage>
</organism>
<feature type="compositionally biased region" description="Basic residues" evidence="1">
    <location>
        <begin position="1"/>
        <end position="13"/>
    </location>
</feature>
<name>A0A8J2VMQ2_9BACL</name>
<evidence type="ECO:0000313" key="3">
    <source>
        <dbReference type="Proteomes" id="UP000628775"/>
    </source>
</evidence>
<dbReference type="AlphaFoldDB" id="A0A8J2VMQ2"/>
<dbReference type="RefSeq" id="WP_188689306.1">
    <property type="nucleotide sequence ID" value="NZ_BMIR01000002.1"/>
</dbReference>
<keyword evidence="3" id="KW-1185">Reference proteome</keyword>
<evidence type="ECO:0000256" key="1">
    <source>
        <dbReference type="SAM" id="MobiDB-lite"/>
    </source>
</evidence>
<gene>
    <name evidence="2" type="ORF">GCM10011391_07310</name>
</gene>
<evidence type="ECO:0008006" key="4">
    <source>
        <dbReference type="Google" id="ProtNLM"/>
    </source>
</evidence>
<proteinExistence type="predicted"/>
<feature type="compositionally biased region" description="Basic and acidic residues" evidence="1">
    <location>
        <begin position="24"/>
        <end position="33"/>
    </location>
</feature>
<evidence type="ECO:0000313" key="2">
    <source>
        <dbReference type="EMBL" id="GGE31189.1"/>
    </source>
</evidence>
<dbReference type="Proteomes" id="UP000628775">
    <property type="component" value="Unassembled WGS sequence"/>
</dbReference>
<reference evidence="2" key="2">
    <citation type="submission" date="2020-09" db="EMBL/GenBank/DDBJ databases">
        <authorList>
            <person name="Sun Q."/>
            <person name="Zhou Y."/>
        </authorList>
    </citation>
    <scope>NUCLEOTIDE SEQUENCE</scope>
    <source>
        <strain evidence="2">CGMCC 1.15371</strain>
    </source>
</reference>